<dbReference type="SUPFAM" id="SSF56752">
    <property type="entry name" value="D-aminoacid aminotransferase-like PLP-dependent enzymes"/>
    <property type="match status" value="1"/>
</dbReference>
<dbReference type="InterPro" id="IPR001544">
    <property type="entry name" value="Aminotrans_IV"/>
</dbReference>
<reference evidence="1" key="1">
    <citation type="submission" date="2021-07" db="EMBL/GenBank/DDBJ databases">
        <title>Draft genome of Mortierella alpina, strain LL118, isolated from an aspen leaf litter sample.</title>
        <authorList>
            <person name="Yang S."/>
            <person name="Vinatzer B.A."/>
        </authorList>
    </citation>
    <scope>NUCLEOTIDE SEQUENCE</scope>
    <source>
        <strain evidence="1">LL118</strain>
    </source>
</reference>
<dbReference type="AlphaFoldDB" id="A0A9P8D2K0"/>
<dbReference type="Gene3D" id="3.20.10.10">
    <property type="entry name" value="D-amino Acid Aminotransferase, subunit A, domain 2"/>
    <property type="match status" value="1"/>
</dbReference>
<accession>A0A9P8D2K0</accession>
<evidence type="ECO:0008006" key="3">
    <source>
        <dbReference type="Google" id="ProtNLM"/>
    </source>
</evidence>
<evidence type="ECO:0000313" key="1">
    <source>
        <dbReference type="EMBL" id="KAG9327321.1"/>
    </source>
</evidence>
<dbReference type="Proteomes" id="UP000717515">
    <property type="component" value="Unassembled WGS sequence"/>
</dbReference>
<dbReference type="PANTHER" id="PTHR47703">
    <property type="entry name" value="D-AMINOACID AMINOTRANSFERASE-LIKE PLP-DEPENDENT ENZYMES SUPERFAMILY PROTEIN"/>
    <property type="match status" value="1"/>
</dbReference>
<gene>
    <name evidence="1" type="ORF">KVV02_007097</name>
</gene>
<protein>
    <recommendedName>
        <fullName evidence="3">D-aminoacid aminotransferase-like PLP-dependent enzyme</fullName>
    </recommendedName>
</protein>
<organism evidence="1 2">
    <name type="scientific">Mortierella alpina</name>
    <name type="common">Oleaginous fungus</name>
    <name type="synonym">Mortierella renispora</name>
    <dbReference type="NCBI Taxonomy" id="64518"/>
    <lineage>
        <taxon>Eukaryota</taxon>
        <taxon>Fungi</taxon>
        <taxon>Fungi incertae sedis</taxon>
        <taxon>Mucoromycota</taxon>
        <taxon>Mortierellomycotina</taxon>
        <taxon>Mortierellomycetes</taxon>
        <taxon>Mortierellales</taxon>
        <taxon>Mortierellaceae</taxon>
        <taxon>Mortierella</taxon>
    </lineage>
</organism>
<dbReference type="InterPro" id="IPR036038">
    <property type="entry name" value="Aminotransferase-like"/>
</dbReference>
<name>A0A9P8D2K0_MORAP</name>
<dbReference type="Pfam" id="PF01063">
    <property type="entry name" value="Aminotran_4"/>
    <property type="match status" value="1"/>
</dbReference>
<sequence length="323" mass="35841">MPRHILAVRKHPSTTLSDSPSDNISVSYTDNSAKTVLLDYPPGAYTAMRTFDRVGIMDFSGHVARLVNSLSHIHFPESEQADTAEAATVRKGLAPYRDPETLKVEMAELVGAALKAYYKQSKDLDEAKVTVLCTWNTQSNEPLVIAQVEPLKILTERRCKVKVHGSPRQHATTKDSQWVRDRSALEAGLSKDMNEALLLDDASQDLYEGLSSNLFAFDGTRQTIVTAPLDSVVNGTILKVVLAVCEEQKIPIEFKFPNLKNLDEWEGAFITSTSRLVLPIETIVLPDGSEKSFGESKVIDLIRTLVLQECQKRVEAILMDNDI</sequence>
<proteinExistence type="predicted"/>
<comment type="caution">
    <text evidence="1">The sequence shown here is derived from an EMBL/GenBank/DDBJ whole genome shotgun (WGS) entry which is preliminary data.</text>
</comment>
<dbReference type="GO" id="GO:0003824">
    <property type="term" value="F:catalytic activity"/>
    <property type="evidence" value="ECO:0007669"/>
    <property type="project" value="InterPro"/>
</dbReference>
<dbReference type="EMBL" id="JAIFTL010000006">
    <property type="protein sequence ID" value="KAG9327321.1"/>
    <property type="molecule type" value="Genomic_DNA"/>
</dbReference>
<dbReference type="InterPro" id="IPR043132">
    <property type="entry name" value="BCAT-like_C"/>
</dbReference>
<dbReference type="PANTHER" id="PTHR47703:SF2">
    <property type="entry name" value="D-AMINOACID AMINOTRANSFERASE-LIKE PLP-DEPENDENT ENZYMES SUPERFAMILY PROTEIN"/>
    <property type="match status" value="1"/>
</dbReference>
<evidence type="ECO:0000313" key="2">
    <source>
        <dbReference type="Proteomes" id="UP000717515"/>
    </source>
</evidence>